<dbReference type="PANTHER" id="PTHR36925">
    <property type="entry name" value="COBALT-PRECORRIN-6A REDUCTASE"/>
    <property type="match status" value="1"/>
</dbReference>
<dbReference type="Proteomes" id="UP001344888">
    <property type="component" value="Unassembled WGS sequence"/>
</dbReference>
<dbReference type="RefSeq" id="WP_107839398.1">
    <property type="nucleotide sequence ID" value="NZ_JARSFG010000015.1"/>
</dbReference>
<dbReference type="EMBL" id="JARSFG010000015">
    <property type="protein sequence ID" value="MEC1178999.1"/>
    <property type="molecule type" value="Genomic_DNA"/>
</dbReference>
<dbReference type="AlphaFoldDB" id="A0AAW9NJY0"/>
<keyword evidence="3 4" id="KW-0560">Oxidoreductase</keyword>
<dbReference type="GO" id="GO:0016994">
    <property type="term" value="F:precorrin-6A reductase activity"/>
    <property type="evidence" value="ECO:0007669"/>
    <property type="project" value="InterPro"/>
</dbReference>
<dbReference type="GO" id="GO:0009236">
    <property type="term" value="P:cobalamin biosynthetic process"/>
    <property type="evidence" value="ECO:0007669"/>
    <property type="project" value="UniProtKB-KW"/>
</dbReference>
<sequence>MILFIEGINETRELALTLQQQGHNVMTKSTCLAGVLLTNHLSVNEMVNMITQHDVTCVVDASHPFAEEASKTAMEAAFNCGVSYVRYEHPQLVM</sequence>
<comment type="pathway">
    <text evidence="1">Cofactor biosynthesis; adenosylcobalamin biosynthesis.</text>
</comment>
<gene>
    <name evidence="4" type="ORF">P9B03_10935</name>
</gene>
<organism evidence="4 5">
    <name type="scientific">Metasolibacillus meyeri</name>
    <dbReference type="NCBI Taxonomy" id="1071052"/>
    <lineage>
        <taxon>Bacteria</taxon>
        <taxon>Bacillati</taxon>
        <taxon>Bacillota</taxon>
        <taxon>Bacilli</taxon>
        <taxon>Bacillales</taxon>
        <taxon>Caryophanaceae</taxon>
        <taxon>Metasolibacillus</taxon>
    </lineage>
</organism>
<reference evidence="4 5" key="1">
    <citation type="submission" date="2023-03" db="EMBL/GenBank/DDBJ databases">
        <title>Bacillus Genome Sequencing.</title>
        <authorList>
            <person name="Dunlap C."/>
        </authorList>
    </citation>
    <scope>NUCLEOTIDE SEQUENCE [LARGE SCALE GENOMIC DNA]</scope>
    <source>
        <strain evidence="4 5">B-59205</strain>
    </source>
</reference>
<dbReference type="InterPro" id="IPR003723">
    <property type="entry name" value="Precorrin-6x_reduct"/>
</dbReference>
<proteinExistence type="predicted"/>
<evidence type="ECO:0000313" key="4">
    <source>
        <dbReference type="EMBL" id="MEC1178999.1"/>
    </source>
</evidence>
<comment type="caution">
    <text evidence="4">The sequence shown here is derived from an EMBL/GenBank/DDBJ whole genome shotgun (WGS) entry which is preliminary data.</text>
</comment>
<dbReference type="PROSITE" id="PS51014">
    <property type="entry name" value="COBK_CBIJ"/>
    <property type="match status" value="1"/>
</dbReference>
<keyword evidence="5" id="KW-1185">Reference proteome</keyword>
<keyword evidence="2" id="KW-0169">Cobalamin biosynthesis</keyword>
<dbReference type="EC" id="1.3.1.106" evidence="4"/>
<evidence type="ECO:0000256" key="2">
    <source>
        <dbReference type="ARBA" id="ARBA00022573"/>
    </source>
</evidence>
<name>A0AAW9NJY0_9BACL</name>
<evidence type="ECO:0000256" key="1">
    <source>
        <dbReference type="ARBA" id="ARBA00004953"/>
    </source>
</evidence>
<evidence type="ECO:0000256" key="3">
    <source>
        <dbReference type="ARBA" id="ARBA00023002"/>
    </source>
</evidence>
<accession>A0AAW9NJY0</accession>
<protein>
    <submittedName>
        <fullName evidence="4">Precorrin-6A/cobalt-precorrin-6A reductase</fullName>
        <ecNumber evidence="4">1.3.1.106</ecNumber>
    </submittedName>
</protein>
<dbReference type="Pfam" id="PF02571">
    <property type="entry name" value="CbiJ"/>
    <property type="match status" value="1"/>
</dbReference>
<evidence type="ECO:0000313" key="5">
    <source>
        <dbReference type="Proteomes" id="UP001344888"/>
    </source>
</evidence>
<dbReference type="PANTHER" id="PTHR36925:SF1">
    <property type="entry name" value="COBALT-PRECORRIN-6A REDUCTASE"/>
    <property type="match status" value="1"/>
</dbReference>